<comment type="similarity">
    <text evidence="1">Belongs to the arrestin family.</text>
</comment>
<evidence type="ECO:0000313" key="6">
    <source>
        <dbReference type="Proteomes" id="UP001152799"/>
    </source>
</evidence>
<organism evidence="5 6">
    <name type="scientific">Ceutorhynchus assimilis</name>
    <name type="common">cabbage seed weevil</name>
    <dbReference type="NCBI Taxonomy" id="467358"/>
    <lineage>
        <taxon>Eukaryota</taxon>
        <taxon>Metazoa</taxon>
        <taxon>Ecdysozoa</taxon>
        <taxon>Arthropoda</taxon>
        <taxon>Hexapoda</taxon>
        <taxon>Insecta</taxon>
        <taxon>Pterygota</taxon>
        <taxon>Neoptera</taxon>
        <taxon>Endopterygota</taxon>
        <taxon>Coleoptera</taxon>
        <taxon>Polyphaga</taxon>
        <taxon>Cucujiformia</taxon>
        <taxon>Curculionidae</taxon>
        <taxon>Ceutorhynchinae</taxon>
        <taxon>Ceutorhynchus</taxon>
    </lineage>
</organism>
<dbReference type="Proteomes" id="UP001152799">
    <property type="component" value="Chromosome 1"/>
</dbReference>
<evidence type="ECO:0000256" key="3">
    <source>
        <dbReference type="SAM" id="MobiDB-lite"/>
    </source>
</evidence>
<dbReference type="EMBL" id="OU892277">
    <property type="protein sequence ID" value="CAG9759981.1"/>
    <property type="molecule type" value="Genomic_DNA"/>
</dbReference>
<dbReference type="AlphaFoldDB" id="A0A9N9QJA2"/>
<evidence type="ECO:0000256" key="2">
    <source>
        <dbReference type="ARBA" id="ARBA00022606"/>
    </source>
</evidence>
<dbReference type="Pfam" id="PF00339">
    <property type="entry name" value="Arrestin_N"/>
    <property type="match status" value="1"/>
</dbReference>
<dbReference type="Pfam" id="PF02752">
    <property type="entry name" value="Arrestin_C"/>
    <property type="match status" value="1"/>
</dbReference>
<feature type="region of interest" description="Disordered" evidence="3">
    <location>
        <begin position="376"/>
        <end position="414"/>
    </location>
</feature>
<sequence length="428" mass="47969">MSSVYVRLQKYEFSPGNIISGEAICYFKSPKEFRKIRIRLQGREHTSWTKQETYYDSSQKKHNSRTVHYSGDNTFLEQDDIVRDQDTLLSGEHVFPISFQLPDDIPSSFQCRYGYIAYTIKLTVDIPFKFDLEDTKDIKIVAPVKLHDIALKMIRGCELEDEKTICCWCCAGGNMEMQVSLPCKAFAVGYPGFVKVYILNMSNVNVDDLTVNIGQVLRFKATDPGSDYKYDSEKIAVSHNSGVGAHADKTYNLELKIPSSSVVPNFTRCQLFRCEHELKVTAGISGCHKNLEVSTDVAACHEHPNMHPLHQEHQTQSNAMQNKKSSSWETIGAEEYAGEAPLISQPMPMSMPMCPESGPMLMPMPGHANPAPNFGFFNPSAPPPPNAPSAPPKIDFGDNSRIGQPSIIEPPPSYDELARQHVLQMRQN</sequence>
<dbReference type="InterPro" id="IPR011021">
    <property type="entry name" value="Arrestin-like_N"/>
</dbReference>
<keyword evidence="2" id="KW-0716">Sensory transduction</keyword>
<proteinExistence type="inferred from homology"/>
<feature type="compositionally biased region" description="Pro residues" evidence="3">
    <location>
        <begin position="380"/>
        <end position="391"/>
    </location>
</feature>
<evidence type="ECO:0000259" key="4">
    <source>
        <dbReference type="SMART" id="SM01017"/>
    </source>
</evidence>
<dbReference type="InterPro" id="IPR050357">
    <property type="entry name" value="Arrestin_domain-protein"/>
</dbReference>
<feature type="domain" description="Arrestin C-terminal-like" evidence="4">
    <location>
        <begin position="171"/>
        <end position="304"/>
    </location>
</feature>
<dbReference type="Gene3D" id="2.60.40.640">
    <property type="match status" value="2"/>
</dbReference>
<dbReference type="PANTHER" id="PTHR11188:SF176">
    <property type="entry name" value="ARRESTIN DOMAIN-CONTAINING PROTEIN 1"/>
    <property type="match status" value="1"/>
</dbReference>
<dbReference type="PANTHER" id="PTHR11188">
    <property type="entry name" value="ARRESTIN DOMAIN CONTAINING PROTEIN"/>
    <property type="match status" value="1"/>
</dbReference>
<dbReference type="SMART" id="SM01017">
    <property type="entry name" value="Arrestin_C"/>
    <property type="match status" value="1"/>
</dbReference>
<evidence type="ECO:0000313" key="5">
    <source>
        <dbReference type="EMBL" id="CAG9759981.1"/>
    </source>
</evidence>
<dbReference type="InterPro" id="IPR011022">
    <property type="entry name" value="Arrestin_C-like"/>
</dbReference>
<dbReference type="SUPFAM" id="SSF81296">
    <property type="entry name" value="E set domains"/>
    <property type="match status" value="2"/>
</dbReference>
<reference evidence="5" key="1">
    <citation type="submission" date="2022-01" db="EMBL/GenBank/DDBJ databases">
        <authorList>
            <person name="King R."/>
        </authorList>
    </citation>
    <scope>NUCLEOTIDE SEQUENCE</scope>
</reference>
<dbReference type="OrthoDB" id="2333384at2759"/>
<accession>A0A9N9QJA2</accession>
<dbReference type="InterPro" id="IPR014752">
    <property type="entry name" value="Arrestin-like_C"/>
</dbReference>
<dbReference type="InterPro" id="IPR014756">
    <property type="entry name" value="Ig_E-set"/>
</dbReference>
<gene>
    <name evidence="5" type="ORF">CEUTPL_LOCUS717</name>
</gene>
<protein>
    <recommendedName>
        <fullName evidence="4">Arrestin C-terminal-like domain-containing protein</fullName>
    </recommendedName>
</protein>
<name>A0A9N9QJA2_9CUCU</name>
<evidence type="ECO:0000256" key="1">
    <source>
        <dbReference type="ARBA" id="ARBA00005298"/>
    </source>
</evidence>
<dbReference type="GO" id="GO:0005737">
    <property type="term" value="C:cytoplasm"/>
    <property type="evidence" value="ECO:0007669"/>
    <property type="project" value="TreeGrafter"/>
</dbReference>
<keyword evidence="6" id="KW-1185">Reference proteome</keyword>
<dbReference type="GO" id="GO:0015031">
    <property type="term" value="P:protein transport"/>
    <property type="evidence" value="ECO:0007669"/>
    <property type="project" value="TreeGrafter"/>
</dbReference>